<sequence length="55" mass="6256">MKVEFTNCNINFEDKHCKINIGFSSKKRECRGSIHTNLDVDIVLRSALHAQIPIA</sequence>
<comment type="caution">
    <text evidence="1">The sequence shown here is derived from an EMBL/GenBank/DDBJ whole genome shotgun (WGS) entry which is preliminary data.</text>
</comment>
<evidence type="ECO:0000313" key="2">
    <source>
        <dbReference type="Proteomes" id="UP000055024"/>
    </source>
</evidence>
<reference evidence="1 2" key="1">
    <citation type="submission" date="2015-01" db="EMBL/GenBank/DDBJ databases">
        <title>Evolution of Trichinella species and genotypes.</title>
        <authorList>
            <person name="Korhonen P.K."/>
            <person name="Edoardo P."/>
            <person name="Giuseppe L.R."/>
            <person name="Gasser R.B."/>
        </authorList>
    </citation>
    <scope>NUCLEOTIDE SEQUENCE [LARGE SCALE GENOMIC DNA]</scope>
    <source>
        <strain evidence="1">ISS1029</strain>
    </source>
</reference>
<name>A0A0V1G6L2_9BILA</name>
<keyword evidence="2" id="KW-1185">Reference proteome</keyword>
<dbReference type="AlphaFoldDB" id="A0A0V1G6L2"/>
<evidence type="ECO:0008006" key="3">
    <source>
        <dbReference type="Google" id="ProtNLM"/>
    </source>
</evidence>
<gene>
    <name evidence="1" type="ORF">T11_3841</name>
</gene>
<proteinExistence type="predicted"/>
<feature type="non-terminal residue" evidence="1">
    <location>
        <position position="55"/>
    </location>
</feature>
<dbReference type="Proteomes" id="UP000055024">
    <property type="component" value="Unassembled WGS sequence"/>
</dbReference>
<evidence type="ECO:0000313" key="1">
    <source>
        <dbReference type="EMBL" id="KRY93155.1"/>
    </source>
</evidence>
<accession>A0A0V1G6L2</accession>
<dbReference type="EMBL" id="JYDP01005996">
    <property type="protein sequence ID" value="KRY93155.1"/>
    <property type="molecule type" value="Genomic_DNA"/>
</dbReference>
<organism evidence="1 2">
    <name type="scientific">Trichinella zimbabwensis</name>
    <dbReference type="NCBI Taxonomy" id="268475"/>
    <lineage>
        <taxon>Eukaryota</taxon>
        <taxon>Metazoa</taxon>
        <taxon>Ecdysozoa</taxon>
        <taxon>Nematoda</taxon>
        <taxon>Enoplea</taxon>
        <taxon>Dorylaimia</taxon>
        <taxon>Trichinellida</taxon>
        <taxon>Trichinellidae</taxon>
        <taxon>Trichinella</taxon>
    </lineage>
</organism>
<protein>
    <recommendedName>
        <fullName evidence="3">FLYWCH-type domain-containing protein</fullName>
    </recommendedName>
</protein>